<sequence length="63" mass="7345">MNKKAYYRTLITLKRELDSSSYYSLFETVNIFNKVNEDIQKLSFETFEGGLLPLLFNSSDKAL</sequence>
<gene>
    <name evidence="1" type="ORF">A163_17800</name>
</gene>
<name>A0ABX3B9D4_9VIBR</name>
<keyword evidence="2" id="KW-1185">Reference proteome</keyword>
<organism evidence="1 2">
    <name type="scientific">Vibrio tasmaniensis 1F-267</name>
    <dbReference type="NCBI Taxonomy" id="1191324"/>
    <lineage>
        <taxon>Bacteria</taxon>
        <taxon>Pseudomonadati</taxon>
        <taxon>Pseudomonadota</taxon>
        <taxon>Gammaproteobacteria</taxon>
        <taxon>Vibrionales</taxon>
        <taxon>Vibrionaceae</taxon>
        <taxon>Vibrio</taxon>
    </lineage>
</organism>
<evidence type="ECO:0000313" key="2">
    <source>
        <dbReference type="Proteomes" id="UP000094638"/>
    </source>
</evidence>
<accession>A0ABX3B9D4</accession>
<dbReference type="Proteomes" id="UP000094638">
    <property type="component" value="Unassembled WGS sequence"/>
</dbReference>
<reference evidence="1 2" key="1">
    <citation type="journal article" date="2012" name="Science">
        <title>Ecological populations of bacteria act as socially cohesive units of antibiotic production and resistance.</title>
        <authorList>
            <person name="Cordero O.X."/>
            <person name="Wildschutte H."/>
            <person name="Kirkup B."/>
            <person name="Proehl S."/>
            <person name="Ngo L."/>
            <person name="Hussain F."/>
            <person name="Le Roux F."/>
            <person name="Mincer T."/>
            <person name="Polz M.F."/>
        </authorList>
    </citation>
    <scope>NUCLEOTIDE SEQUENCE [LARGE SCALE GENOMIC DNA]</scope>
    <source>
        <strain evidence="1 2">1F-267</strain>
    </source>
</reference>
<protein>
    <submittedName>
        <fullName evidence="1">Uncharacterized protein</fullName>
    </submittedName>
</protein>
<evidence type="ECO:0000313" key="1">
    <source>
        <dbReference type="EMBL" id="OEF53160.1"/>
    </source>
</evidence>
<proteinExistence type="predicted"/>
<comment type="caution">
    <text evidence="1">The sequence shown here is derived from an EMBL/GenBank/DDBJ whole genome shotgun (WGS) entry which is preliminary data.</text>
</comment>
<dbReference type="EMBL" id="AJZO02000064">
    <property type="protein sequence ID" value="OEF53160.1"/>
    <property type="molecule type" value="Genomic_DNA"/>
</dbReference>